<reference evidence="6" key="2">
    <citation type="submission" date="2020-11" db="EMBL/GenBank/DDBJ databases">
        <authorList>
            <person name="McCartney M.A."/>
            <person name="Auch B."/>
            <person name="Kono T."/>
            <person name="Mallez S."/>
            <person name="Becker A."/>
            <person name="Gohl D.M."/>
            <person name="Silverstein K.A.T."/>
            <person name="Koren S."/>
            <person name="Bechman K.B."/>
            <person name="Herman A."/>
            <person name="Abrahante J.E."/>
            <person name="Garbe J."/>
        </authorList>
    </citation>
    <scope>NUCLEOTIDE SEQUENCE</scope>
    <source>
        <strain evidence="6">Duluth1</strain>
        <tissue evidence="6">Whole animal</tissue>
    </source>
</reference>
<sequence length="575" mass="64475">MSDVVNEIVIVLLGPEGKGKSATGNTLLGRKEFKLKKATSKKSSQGNIEQATCSTIISHHAIELTIVDTPGLFHSKNVAETALKLLEVTELKPHVFVIVLRSDHFTNDEKYAAAMLRMVFGKHIFEHTMLVLTHCANDGRDQHLDALKTTFDSVRELLELCGNRVMLIDNAKPVFDFDHFHKLTEQLATRKQFNIDLHYTGTLKLVLRNYLCTKPIDKSVETQLQEICEDLGWRLRLPDSVIETGHSGQQPLSLGSIRYFRKERECTIVLIGKTGNGKSATGNTLLGWTNFESGDSATGKTKHITSARCVRLIRGSHRELEIIDTPGLFECGKVFETAMELVDVFGMRPNVFVLVLKKGRITEEDKLTVDLLKIIFGDEVFRHTLVVITHGDKFATEVEFNGFLCECELLTNLNELCGKRIVQIDNNTRYFDTNKFFTFADQITQNGTLFYEHKDVKERKAVLQKYFQRKNIDTSLTVQLQEKRTEIGLRLQNRMVPLIAGTCAGVAMTIVGFLIWVSVTDNVGVVARSVAIRLLMRSTATYAMQSAATIWSGVLSLGRTVRQLVRGSDSSCASK</sequence>
<dbReference type="PROSITE" id="PS51720">
    <property type="entry name" value="G_AIG1"/>
    <property type="match status" value="2"/>
</dbReference>
<feature type="transmembrane region" description="Helical" evidence="4">
    <location>
        <begin position="498"/>
        <end position="519"/>
    </location>
</feature>
<comment type="similarity">
    <text evidence="1">Belongs to the TRAFAC class TrmE-Era-EngA-EngB-Septin-like GTPase superfamily. AIG1/Toc34/Toc159-like paraseptin GTPase family. IAN subfamily.</text>
</comment>
<keyword evidence="7" id="KW-1185">Reference proteome</keyword>
<organism evidence="6 7">
    <name type="scientific">Dreissena polymorpha</name>
    <name type="common">Zebra mussel</name>
    <name type="synonym">Mytilus polymorpha</name>
    <dbReference type="NCBI Taxonomy" id="45954"/>
    <lineage>
        <taxon>Eukaryota</taxon>
        <taxon>Metazoa</taxon>
        <taxon>Spiralia</taxon>
        <taxon>Lophotrochozoa</taxon>
        <taxon>Mollusca</taxon>
        <taxon>Bivalvia</taxon>
        <taxon>Autobranchia</taxon>
        <taxon>Heteroconchia</taxon>
        <taxon>Euheterodonta</taxon>
        <taxon>Imparidentia</taxon>
        <taxon>Neoheterodontei</taxon>
        <taxon>Myida</taxon>
        <taxon>Dreissenoidea</taxon>
        <taxon>Dreissenidae</taxon>
        <taxon>Dreissena</taxon>
    </lineage>
</organism>
<gene>
    <name evidence="6" type="ORF">DPMN_145174</name>
</gene>
<feature type="domain" description="AIG1-type G" evidence="5">
    <location>
        <begin position="5"/>
        <end position="208"/>
    </location>
</feature>
<evidence type="ECO:0000313" key="7">
    <source>
        <dbReference type="Proteomes" id="UP000828390"/>
    </source>
</evidence>
<keyword evidence="4" id="KW-0472">Membrane</keyword>
<keyword evidence="4" id="KW-0812">Transmembrane</keyword>
<proteinExistence type="inferred from homology"/>
<dbReference type="SUPFAM" id="SSF52540">
    <property type="entry name" value="P-loop containing nucleoside triphosphate hydrolases"/>
    <property type="match status" value="2"/>
</dbReference>
<keyword evidence="2" id="KW-0547">Nucleotide-binding</keyword>
<dbReference type="InterPro" id="IPR006703">
    <property type="entry name" value="G_AIG1"/>
</dbReference>
<dbReference type="InterPro" id="IPR045058">
    <property type="entry name" value="GIMA/IAN/Toc"/>
</dbReference>
<keyword evidence="4" id="KW-1133">Transmembrane helix</keyword>
<accession>A0A9D4F844</accession>
<evidence type="ECO:0000259" key="5">
    <source>
        <dbReference type="PROSITE" id="PS51720"/>
    </source>
</evidence>
<protein>
    <recommendedName>
        <fullName evidence="5">AIG1-type G domain-containing protein</fullName>
    </recommendedName>
</protein>
<evidence type="ECO:0000256" key="1">
    <source>
        <dbReference type="ARBA" id="ARBA00008535"/>
    </source>
</evidence>
<evidence type="ECO:0000256" key="3">
    <source>
        <dbReference type="ARBA" id="ARBA00023134"/>
    </source>
</evidence>
<dbReference type="Pfam" id="PF04548">
    <property type="entry name" value="AIG1"/>
    <property type="match status" value="2"/>
</dbReference>
<evidence type="ECO:0000256" key="2">
    <source>
        <dbReference type="ARBA" id="ARBA00022741"/>
    </source>
</evidence>
<dbReference type="Gene3D" id="3.40.50.300">
    <property type="entry name" value="P-loop containing nucleotide triphosphate hydrolases"/>
    <property type="match status" value="2"/>
</dbReference>
<dbReference type="GO" id="GO:0005525">
    <property type="term" value="F:GTP binding"/>
    <property type="evidence" value="ECO:0007669"/>
    <property type="project" value="UniProtKB-KW"/>
</dbReference>
<dbReference type="PANTHER" id="PTHR10903:SF184">
    <property type="entry name" value="GTP-BINDING PROTEIN A"/>
    <property type="match status" value="1"/>
</dbReference>
<keyword evidence="3" id="KW-0342">GTP-binding</keyword>
<dbReference type="PANTHER" id="PTHR10903">
    <property type="entry name" value="GTPASE, IMAP FAMILY MEMBER-RELATED"/>
    <property type="match status" value="1"/>
</dbReference>
<dbReference type="AlphaFoldDB" id="A0A9D4F844"/>
<dbReference type="InterPro" id="IPR027417">
    <property type="entry name" value="P-loop_NTPase"/>
</dbReference>
<reference evidence="6" key="1">
    <citation type="journal article" date="2019" name="bioRxiv">
        <title>The Genome of the Zebra Mussel, Dreissena polymorpha: A Resource for Invasive Species Research.</title>
        <authorList>
            <person name="McCartney M.A."/>
            <person name="Auch B."/>
            <person name="Kono T."/>
            <person name="Mallez S."/>
            <person name="Zhang Y."/>
            <person name="Obille A."/>
            <person name="Becker A."/>
            <person name="Abrahante J.E."/>
            <person name="Garbe J."/>
            <person name="Badalamenti J.P."/>
            <person name="Herman A."/>
            <person name="Mangelson H."/>
            <person name="Liachko I."/>
            <person name="Sullivan S."/>
            <person name="Sone E.D."/>
            <person name="Koren S."/>
            <person name="Silverstein K.A.T."/>
            <person name="Beckman K.B."/>
            <person name="Gohl D.M."/>
        </authorList>
    </citation>
    <scope>NUCLEOTIDE SEQUENCE</scope>
    <source>
        <strain evidence="6">Duluth1</strain>
        <tissue evidence="6">Whole animal</tissue>
    </source>
</reference>
<feature type="domain" description="AIG1-type G" evidence="5">
    <location>
        <begin position="263"/>
        <end position="475"/>
    </location>
</feature>
<name>A0A9D4F844_DREPO</name>
<dbReference type="EMBL" id="JAIWYP010000007">
    <property type="protein sequence ID" value="KAH3791685.1"/>
    <property type="molecule type" value="Genomic_DNA"/>
</dbReference>
<evidence type="ECO:0000313" key="6">
    <source>
        <dbReference type="EMBL" id="KAH3791685.1"/>
    </source>
</evidence>
<evidence type="ECO:0000256" key="4">
    <source>
        <dbReference type="SAM" id="Phobius"/>
    </source>
</evidence>
<dbReference type="Proteomes" id="UP000828390">
    <property type="component" value="Unassembled WGS sequence"/>
</dbReference>
<comment type="caution">
    <text evidence="6">The sequence shown here is derived from an EMBL/GenBank/DDBJ whole genome shotgun (WGS) entry which is preliminary data.</text>
</comment>